<accession>A0A4U5N0J6</accession>
<name>A0A4U5N0J6_STECR</name>
<dbReference type="GO" id="GO:0036038">
    <property type="term" value="C:MKS complex"/>
    <property type="evidence" value="ECO:0007669"/>
    <property type="project" value="TreeGrafter"/>
</dbReference>
<keyword evidence="2" id="KW-0963">Cytoplasm</keyword>
<evidence type="ECO:0000256" key="5">
    <source>
        <dbReference type="ARBA" id="ARBA00023273"/>
    </source>
</evidence>
<evidence type="ECO:0000313" key="7">
    <source>
        <dbReference type="EMBL" id="TKR75778.1"/>
    </source>
</evidence>
<comment type="subcellular location">
    <subcellularLocation>
        <location evidence="1">Cytoplasm</location>
        <location evidence="1">Cytoskeleton</location>
        <location evidence="1">Cilium basal body</location>
    </subcellularLocation>
</comment>
<dbReference type="Pfam" id="PF07162">
    <property type="entry name" value="B9-C2"/>
    <property type="match status" value="1"/>
</dbReference>
<dbReference type="GO" id="GO:0060271">
    <property type="term" value="P:cilium assembly"/>
    <property type="evidence" value="ECO:0007669"/>
    <property type="project" value="TreeGrafter"/>
</dbReference>
<reference evidence="7 8" key="1">
    <citation type="journal article" date="2015" name="Genome Biol.">
        <title>Comparative genomics of Steinernema reveals deeply conserved gene regulatory networks.</title>
        <authorList>
            <person name="Dillman A.R."/>
            <person name="Macchietto M."/>
            <person name="Porter C.F."/>
            <person name="Rogers A."/>
            <person name="Williams B."/>
            <person name="Antoshechkin I."/>
            <person name="Lee M.M."/>
            <person name="Goodwin Z."/>
            <person name="Lu X."/>
            <person name="Lewis E.E."/>
            <person name="Goodrich-Blair H."/>
            <person name="Stock S.P."/>
            <person name="Adams B.J."/>
            <person name="Sternberg P.W."/>
            <person name="Mortazavi A."/>
        </authorList>
    </citation>
    <scope>NUCLEOTIDE SEQUENCE [LARGE SCALE GENOMIC DNA]</scope>
    <source>
        <strain evidence="7 8">ALL</strain>
    </source>
</reference>
<evidence type="ECO:0000256" key="1">
    <source>
        <dbReference type="ARBA" id="ARBA00004120"/>
    </source>
</evidence>
<dbReference type="InterPro" id="IPR010796">
    <property type="entry name" value="C2_B9-type_dom"/>
</dbReference>
<feature type="region of interest" description="Disordered" evidence="6">
    <location>
        <begin position="83"/>
        <end position="111"/>
    </location>
</feature>
<evidence type="ECO:0008006" key="9">
    <source>
        <dbReference type="Google" id="ProtNLM"/>
    </source>
</evidence>
<evidence type="ECO:0000256" key="4">
    <source>
        <dbReference type="ARBA" id="ARBA00023212"/>
    </source>
</evidence>
<protein>
    <recommendedName>
        <fullName evidence="9">Meckel syndrome type 1 protein</fullName>
    </recommendedName>
</protein>
<dbReference type="STRING" id="34508.A0A4U5N0J6"/>
<evidence type="ECO:0000256" key="2">
    <source>
        <dbReference type="ARBA" id="ARBA00022490"/>
    </source>
</evidence>
<feature type="compositionally biased region" description="Basic residues" evidence="6">
    <location>
        <begin position="90"/>
        <end position="100"/>
    </location>
</feature>
<evidence type="ECO:0000256" key="6">
    <source>
        <dbReference type="SAM" id="MobiDB-lite"/>
    </source>
</evidence>
<dbReference type="PROSITE" id="PS51381">
    <property type="entry name" value="C2_B9"/>
    <property type="match status" value="1"/>
</dbReference>
<gene>
    <name evidence="7" type="ORF">L596_017021</name>
</gene>
<dbReference type="AlphaFoldDB" id="A0A4U5N0J6"/>
<keyword evidence="3" id="KW-0970">Cilium biogenesis/degradation</keyword>
<dbReference type="PANTHER" id="PTHR12968">
    <property type="entry name" value="B9 DOMAIN-CONTAINING"/>
    <property type="match status" value="1"/>
</dbReference>
<keyword evidence="8" id="KW-1185">Reference proteome</keyword>
<sequence>MATPICAKKYYLNAPLSKLRILVGIQPFESSEISGGLVKLQWQQRIENPMIQFRNNAPLLAHDFSQLNDRIFTKCEDVEPVDQNEAESHHLRHRKPRKAHQLVVDQPTKEQHEHSRKIDAYMSEMQILVYLGAFDRDGDPSNDENDVYRLCTIKAFGTSCIEFDPDYADRNVGIETRFGRYRITLKVDEYKEFSSIDEEKKPLKDEPEEFFDVSDSESVQLTYLVEIEKGINFPRSQYYIEYKLDLPTHMTTLDTSLLTGRSQICYVKEDEEGDEVAHFGFPIQFDLIAKDFAAPNRALLWPRLLIRVCAEDYWGRHYVDGYGSYSLPVETRIQTTKIPTWRPVNAGVTTSALKELFVGQAVDLTAIELISPSSSENNIQSRLGITTETSGYVEIKSQCVMHSKRFVSESMMKHLRYGKIMSKIGMNANLHWRIMKVLMEFENAKRELLKLGFQKNEA</sequence>
<comment type="caution">
    <text evidence="7">The sequence shown here is derived from an EMBL/GenBank/DDBJ whole genome shotgun (WGS) entry which is preliminary data.</text>
</comment>
<evidence type="ECO:0000256" key="3">
    <source>
        <dbReference type="ARBA" id="ARBA00022794"/>
    </source>
</evidence>
<dbReference type="PANTHER" id="PTHR12968:SF4">
    <property type="entry name" value="TECTONIC-LIKE COMPLEX MEMBER MKS1"/>
    <property type="match status" value="1"/>
</dbReference>
<proteinExistence type="predicted"/>
<keyword evidence="5" id="KW-0966">Cell projection</keyword>
<dbReference type="Proteomes" id="UP000298663">
    <property type="component" value="Unassembled WGS sequence"/>
</dbReference>
<organism evidence="7 8">
    <name type="scientific">Steinernema carpocapsae</name>
    <name type="common">Entomopathogenic nematode</name>
    <dbReference type="NCBI Taxonomy" id="34508"/>
    <lineage>
        <taxon>Eukaryota</taxon>
        <taxon>Metazoa</taxon>
        <taxon>Ecdysozoa</taxon>
        <taxon>Nematoda</taxon>
        <taxon>Chromadorea</taxon>
        <taxon>Rhabditida</taxon>
        <taxon>Tylenchina</taxon>
        <taxon>Panagrolaimomorpha</taxon>
        <taxon>Strongyloidoidea</taxon>
        <taxon>Steinernematidae</taxon>
        <taxon>Steinernema</taxon>
    </lineage>
</organism>
<dbReference type="EMBL" id="AZBU02000005">
    <property type="protein sequence ID" value="TKR75778.1"/>
    <property type="molecule type" value="Genomic_DNA"/>
</dbReference>
<evidence type="ECO:0000313" key="8">
    <source>
        <dbReference type="Proteomes" id="UP000298663"/>
    </source>
</evidence>
<keyword evidence="4" id="KW-0206">Cytoskeleton</keyword>
<dbReference type="OrthoDB" id="10263520at2759"/>
<reference evidence="7 8" key="2">
    <citation type="journal article" date="2019" name="G3 (Bethesda)">
        <title>Hybrid Assembly of the Genome of the Entomopathogenic Nematode Steinernema carpocapsae Identifies the X-Chromosome.</title>
        <authorList>
            <person name="Serra L."/>
            <person name="Macchietto M."/>
            <person name="Macias-Munoz A."/>
            <person name="McGill C.J."/>
            <person name="Rodriguez I.M."/>
            <person name="Rodriguez B."/>
            <person name="Murad R."/>
            <person name="Mortazavi A."/>
        </authorList>
    </citation>
    <scope>NUCLEOTIDE SEQUENCE [LARGE SCALE GENOMIC DNA]</scope>
    <source>
        <strain evidence="7 8">ALL</strain>
    </source>
</reference>